<evidence type="ECO:0000313" key="4">
    <source>
        <dbReference type="EMBL" id="KMZ64837.1"/>
    </source>
</evidence>
<gene>
    <name evidence="4" type="ORF">ZOSMA_34G01170</name>
</gene>
<dbReference type="CDD" id="cd23509">
    <property type="entry name" value="Gnk2-like"/>
    <property type="match status" value="1"/>
</dbReference>
<name>A0A0K9P9A4_ZOSMR</name>
<dbReference type="InterPro" id="IPR038408">
    <property type="entry name" value="GNK2_sf"/>
</dbReference>
<proteinExistence type="predicted"/>
<feature type="domain" description="Gnk2-homologous" evidence="3">
    <location>
        <begin position="1"/>
        <end position="42"/>
    </location>
</feature>
<reference evidence="5" key="1">
    <citation type="journal article" date="2016" name="Nature">
        <title>The genome of the seagrass Zostera marina reveals angiosperm adaptation to the sea.</title>
        <authorList>
            <person name="Olsen J.L."/>
            <person name="Rouze P."/>
            <person name="Verhelst B."/>
            <person name="Lin Y.-C."/>
            <person name="Bayer T."/>
            <person name="Collen J."/>
            <person name="Dattolo E."/>
            <person name="De Paoli E."/>
            <person name="Dittami S."/>
            <person name="Maumus F."/>
            <person name="Michel G."/>
            <person name="Kersting A."/>
            <person name="Lauritano C."/>
            <person name="Lohaus R."/>
            <person name="Toepel M."/>
            <person name="Tonon T."/>
            <person name="Vanneste K."/>
            <person name="Amirebrahimi M."/>
            <person name="Brakel J."/>
            <person name="Bostroem C."/>
            <person name="Chovatia M."/>
            <person name="Grimwood J."/>
            <person name="Jenkins J.W."/>
            <person name="Jueterbock A."/>
            <person name="Mraz A."/>
            <person name="Stam W.T."/>
            <person name="Tice H."/>
            <person name="Bornberg-Bauer E."/>
            <person name="Green P.J."/>
            <person name="Pearson G.A."/>
            <person name="Procaccini G."/>
            <person name="Duarte C.M."/>
            <person name="Schmutz J."/>
            <person name="Reusch T.B.H."/>
            <person name="Van de Peer Y."/>
        </authorList>
    </citation>
    <scope>NUCLEOTIDE SEQUENCE [LARGE SCALE GENOMIC DNA]</scope>
    <source>
        <strain evidence="5">cv. Finnish</strain>
    </source>
</reference>
<dbReference type="EMBL" id="LFYR01001099">
    <property type="protein sequence ID" value="KMZ64837.1"/>
    <property type="molecule type" value="Genomic_DNA"/>
</dbReference>
<organism evidence="4 5">
    <name type="scientific">Zostera marina</name>
    <name type="common">Eelgrass</name>
    <dbReference type="NCBI Taxonomy" id="29655"/>
    <lineage>
        <taxon>Eukaryota</taxon>
        <taxon>Viridiplantae</taxon>
        <taxon>Streptophyta</taxon>
        <taxon>Embryophyta</taxon>
        <taxon>Tracheophyta</taxon>
        <taxon>Spermatophyta</taxon>
        <taxon>Magnoliopsida</taxon>
        <taxon>Liliopsida</taxon>
        <taxon>Zosteraceae</taxon>
        <taxon>Zostera</taxon>
    </lineage>
</organism>
<dbReference type="Gene3D" id="3.30.430.20">
    <property type="entry name" value="Gnk2 domain, C-X8-C-X2-C motif"/>
    <property type="match status" value="1"/>
</dbReference>
<evidence type="ECO:0000259" key="3">
    <source>
        <dbReference type="PROSITE" id="PS51473"/>
    </source>
</evidence>
<dbReference type="InterPro" id="IPR002902">
    <property type="entry name" value="GNK2"/>
</dbReference>
<dbReference type="AlphaFoldDB" id="A0A0K9P9A4"/>
<evidence type="ECO:0000313" key="5">
    <source>
        <dbReference type="Proteomes" id="UP000036987"/>
    </source>
</evidence>
<keyword evidence="2" id="KW-0677">Repeat</keyword>
<dbReference type="Proteomes" id="UP000036987">
    <property type="component" value="Unassembled WGS sequence"/>
</dbReference>
<sequence length="42" mass="4711">MCRGDISAVDCQTCLNTSIQQIVQKCPNDKSPIIWEVDECLL</sequence>
<dbReference type="OrthoDB" id="696781at2759"/>
<protein>
    <recommendedName>
        <fullName evidence="3">Gnk2-homologous domain-containing protein</fullName>
    </recommendedName>
</protein>
<accession>A0A0K9P9A4</accession>
<evidence type="ECO:0000256" key="1">
    <source>
        <dbReference type="ARBA" id="ARBA00022729"/>
    </source>
</evidence>
<keyword evidence="5" id="KW-1185">Reference proteome</keyword>
<evidence type="ECO:0000256" key="2">
    <source>
        <dbReference type="ARBA" id="ARBA00022737"/>
    </source>
</evidence>
<dbReference type="PROSITE" id="PS51473">
    <property type="entry name" value="GNK2"/>
    <property type="match status" value="1"/>
</dbReference>
<dbReference type="Pfam" id="PF01657">
    <property type="entry name" value="Stress-antifung"/>
    <property type="match status" value="1"/>
</dbReference>
<comment type="caution">
    <text evidence="4">The sequence shown here is derived from an EMBL/GenBank/DDBJ whole genome shotgun (WGS) entry which is preliminary data.</text>
</comment>
<keyword evidence="1" id="KW-0732">Signal</keyword>